<dbReference type="SUPFAM" id="SSF52540">
    <property type="entry name" value="P-loop containing nucleoside triphosphate hydrolases"/>
    <property type="match status" value="1"/>
</dbReference>
<dbReference type="EMBL" id="DXFQ01000100">
    <property type="protein sequence ID" value="HIX20082.1"/>
    <property type="molecule type" value="Genomic_DNA"/>
</dbReference>
<dbReference type="InterPro" id="IPR027417">
    <property type="entry name" value="P-loop_NTPase"/>
</dbReference>
<reference evidence="1" key="1">
    <citation type="journal article" date="2021" name="PeerJ">
        <title>Extensive microbial diversity within the chicken gut microbiome revealed by metagenomics and culture.</title>
        <authorList>
            <person name="Gilroy R."/>
            <person name="Ravi A."/>
            <person name="Getino M."/>
            <person name="Pursley I."/>
            <person name="Horton D.L."/>
            <person name="Alikhan N.F."/>
            <person name="Baker D."/>
            <person name="Gharbi K."/>
            <person name="Hall N."/>
            <person name="Watson M."/>
            <person name="Adriaenssens E.M."/>
            <person name="Foster-Nyarko E."/>
            <person name="Jarju S."/>
            <person name="Secka A."/>
            <person name="Antonio M."/>
            <person name="Oren A."/>
            <person name="Chaudhuri R.R."/>
            <person name="La Ragione R."/>
            <person name="Hildebrand F."/>
            <person name="Pallen M.J."/>
        </authorList>
    </citation>
    <scope>NUCLEOTIDE SEQUENCE</scope>
    <source>
        <strain evidence="1">14975</strain>
    </source>
</reference>
<reference evidence="1" key="2">
    <citation type="submission" date="2021-04" db="EMBL/GenBank/DDBJ databases">
        <authorList>
            <person name="Gilroy R."/>
        </authorList>
    </citation>
    <scope>NUCLEOTIDE SEQUENCE</scope>
    <source>
        <strain evidence="1">14975</strain>
    </source>
</reference>
<name>A0A9D1VBU4_9BACT</name>
<dbReference type="PANTHER" id="PTHR13308:SF40">
    <property type="entry name" value="NEDD4-BINDING PROTEIN 2-LIKE 1"/>
    <property type="match status" value="1"/>
</dbReference>
<accession>A0A9D1VBU4</accession>
<sequence>MSIIFMPLRLYMIHKDGVSINQATQACRIPEGIPLEDKPIPCAVCGEMPRFVVREESGPIKEWHYVEHKCNLNKLKIKLCPFINEAIRMIQPNASRRLAIAVTKWNACQRYIEKLAKRIVQEPYRQQTRMQVYLIRGIPGSGKTTHAKRVLHSDVVIEDDDFFTRNGVYKFIEAKLPEAQAFALKRFSLAIADRNNRDKTISVCNTFSRRWEIAPYIEACKKAGVEFSVIRMDGTFENVHDIPEYKVHNMSRSIENVDGEVVQIPVRL</sequence>
<organism evidence="1 2">
    <name type="scientific">Candidatus Akkermansia intestinigallinarum</name>
    <dbReference type="NCBI Taxonomy" id="2838431"/>
    <lineage>
        <taxon>Bacteria</taxon>
        <taxon>Pseudomonadati</taxon>
        <taxon>Verrucomicrobiota</taxon>
        <taxon>Verrucomicrobiia</taxon>
        <taxon>Verrucomicrobiales</taxon>
        <taxon>Akkermansiaceae</taxon>
        <taxon>Akkermansia</taxon>
    </lineage>
</organism>
<evidence type="ECO:0000313" key="1">
    <source>
        <dbReference type="EMBL" id="HIX20082.1"/>
    </source>
</evidence>
<keyword evidence="1" id="KW-0067">ATP-binding</keyword>
<dbReference type="PANTHER" id="PTHR13308">
    <property type="entry name" value="NEDD4-BINDING PROTEIN 2-LIKE 1"/>
    <property type="match status" value="1"/>
</dbReference>
<comment type="caution">
    <text evidence="1">The sequence shown here is derived from an EMBL/GenBank/DDBJ whole genome shotgun (WGS) entry which is preliminary data.</text>
</comment>
<dbReference type="GO" id="GO:0005524">
    <property type="term" value="F:ATP binding"/>
    <property type="evidence" value="ECO:0007669"/>
    <property type="project" value="UniProtKB-KW"/>
</dbReference>
<proteinExistence type="predicted"/>
<dbReference type="AlphaFoldDB" id="A0A9D1VBU4"/>
<protein>
    <submittedName>
        <fullName evidence="1">ATP-binding protein</fullName>
    </submittedName>
</protein>
<dbReference type="Pfam" id="PF13671">
    <property type="entry name" value="AAA_33"/>
    <property type="match status" value="1"/>
</dbReference>
<dbReference type="InterPro" id="IPR026302">
    <property type="entry name" value="NEDD4-bd_p2"/>
</dbReference>
<evidence type="ECO:0000313" key="2">
    <source>
        <dbReference type="Proteomes" id="UP000823964"/>
    </source>
</evidence>
<gene>
    <name evidence="1" type="ORF">H9862_05700</name>
</gene>
<dbReference type="Proteomes" id="UP000823964">
    <property type="component" value="Unassembled WGS sequence"/>
</dbReference>
<dbReference type="Gene3D" id="3.40.50.300">
    <property type="entry name" value="P-loop containing nucleotide triphosphate hydrolases"/>
    <property type="match status" value="1"/>
</dbReference>
<keyword evidence="1" id="KW-0547">Nucleotide-binding</keyword>